<feature type="transmembrane region" description="Helical" evidence="1">
    <location>
        <begin position="120"/>
        <end position="145"/>
    </location>
</feature>
<keyword evidence="1" id="KW-1133">Transmembrane helix</keyword>
<keyword evidence="1" id="KW-0472">Membrane</keyword>
<dbReference type="Proteomes" id="UP001515500">
    <property type="component" value="Chromosome 7"/>
</dbReference>
<dbReference type="GeneID" id="120265928"/>
<dbReference type="PANTHER" id="PTHR31881">
    <property type="match status" value="1"/>
</dbReference>
<dbReference type="Pfam" id="PF04654">
    <property type="entry name" value="DUF599"/>
    <property type="match status" value="1"/>
</dbReference>
<gene>
    <name evidence="3" type="primary">LOC120265928</name>
</gene>
<evidence type="ECO:0000313" key="2">
    <source>
        <dbReference type="Proteomes" id="UP001515500"/>
    </source>
</evidence>
<feature type="transmembrane region" description="Helical" evidence="1">
    <location>
        <begin position="74"/>
        <end position="99"/>
    </location>
</feature>
<dbReference type="RefSeq" id="XP_039129817.1">
    <property type="nucleotide sequence ID" value="XM_039273883.1"/>
</dbReference>
<keyword evidence="2" id="KW-1185">Reference proteome</keyword>
<feature type="transmembrane region" description="Helical" evidence="1">
    <location>
        <begin position="186"/>
        <end position="210"/>
    </location>
</feature>
<sequence length="212" mass="23583">MDMEMFKLDLILVPLSLCISACYHAYIWQSYNAKEPVTSIAITLGRRITWLQDIVKDGDGKRSMLGVQSFRNSLMSLILSAAIAITVNSSLAALANNTYNSNHLLHQHPIFGSQSESLLVLKYSCVSIFLLFSFLCSSIAVWLTIEANFLINATQDYAQDHAHKVMKKGVLLGIVGNRVLFMALPLLVWMIGPVAMALSSFALLLVFYNLDY</sequence>
<dbReference type="AlphaFoldDB" id="A0AB40BQX7"/>
<evidence type="ECO:0000256" key="1">
    <source>
        <dbReference type="SAM" id="Phobius"/>
    </source>
</evidence>
<dbReference type="InterPro" id="IPR006747">
    <property type="entry name" value="DUF599"/>
</dbReference>
<protein>
    <submittedName>
        <fullName evidence="3">Uncharacterized protein LOC120265928</fullName>
    </submittedName>
</protein>
<reference evidence="3" key="1">
    <citation type="submission" date="2025-08" db="UniProtKB">
        <authorList>
            <consortium name="RefSeq"/>
        </authorList>
    </citation>
    <scope>IDENTIFICATION</scope>
</reference>
<evidence type="ECO:0000313" key="3">
    <source>
        <dbReference type="RefSeq" id="XP_039129817.1"/>
    </source>
</evidence>
<accession>A0AB40BQX7</accession>
<organism evidence="2 3">
    <name type="scientific">Dioscorea cayennensis subsp. rotundata</name>
    <name type="common">White Guinea yam</name>
    <name type="synonym">Dioscorea rotundata</name>
    <dbReference type="NCBI Taxonomy" id="55577"/>
    <lineage>
        <taxon>Eukaryota</taxon>
        <taxon>Viridiplantae</taxon>
        <taxon>Streptophyta</taxon>
        <taxon>Embryophyta</taxon>
        <taxon>Tracheophyta</taxon>
        <taxon>Spermatophyta</taxon>
        <taxon>Magnoliopsida</taxon>
        <taxon>Liliopsida</taxon>
        <taxon>Dioscoreales</taxon>
        <taxon>Dioscoreaceae</taxon>
        <taxon>Dioscorea</taxon>
    </lineage>
</organism>
<proteinExistence type="predicted"/>
<feature type="transmembrane region" description="Helical" evidence="1">
    <location>
        <begin position="12"/>
        <end position="29"/>
    </location>
</feature>
<dbReference type="PANTHER" id="PTHR31881:SF11">
    <property type="entry name" value="PROTEIN, PUTATIVE-RELATED"/>
    <property type="match status" value="1"/>
</dbReference>
<name>A0AB40BQX7_DIOCR</name>
<keyword evidence="1" id="KW-0812">Transmembrane</keyword>